<dbReference type="InterPro" id="IPR015946">
    <property type="entry name" value="KH_dom-like_a/b"/>
</dbReference>
<dbReference type="Gene3D" id="3.30.300.20">
    <property type="match status" value="1"/>
</dbReference>
<evidence type="ECO:0000256" key="8">
    <source>
        <dbReference type="RuleBase" id="RU003624"/>
    </source>
</evidence>
<evidence type="ECO:0000256" key="6">
    <source>
        <dbReference type="ARBA" id="ARBA00035154"/>
    </source>
</evidence>
<comment type="similarity">
    <text evidence="1 7 8">Belongs to the universal ribosomal protein uS3 family.</text>
</comment>
<comment type="subunit">
    <text evidence="7 9">Part of the 30S ribosomal subunit.</text>
</comment>
<dbReference type="GO" id="GO:0019843">
    <property type="term" value="F:rRNA binding"/>
    <property type="evidence" value="ECO:0007669"/>
    <property type="project" value="UniProtKB-UniRule"/>
</dbReference>
<dbReference type="SUPFAM" id="SSF54821">
    <property type="entry name" value="Ribosomal protein S3 C-terminal domain"/>
    <property type="match status" value="1"/>
</dbReference>
<evidence type="ECO:0000256" key="1">
    <source>
        <dbReference type="ARBA" id="ARBA00010761"/>
    </source>
</evidence>
<geneLocation type="chloroplast" evidence="11"/>
<protein>
    <recommendedName>
        <fullName evidence="6 7">Small ribosomal subunit protein uS3c</fullName>
    </recommendedName>
</protein>
<dbReference type="Pfam" id="PF07650">
    <property type="entry name" value="KH_2"/>
    <property type="match status" value="1"/>
</dbReference>
<reference evidence="11" key="1">
    <citation type="journal article" date="2015" name="J. Eukaryot. Microbiol.">
        <title>Chloroplast Genome Evolution in the Euglenaceae.</title>
        <authorList>
            <person name="Bennett M.S."/>
            <person name="Triemer R.E."/>
        </authorList>
    </citation>
    <scope>NUCLEOTIDE SEQUENCE</scope>
    <source>
        <strain evidence="11">SAG 1224-5/15</strain>
    </source>
</reference>
<evidence type="ECO:0000256" key="9">
    <source>
        <dbReference type="RuleBase" id="RU003626"/>
    </source>
</evidence>
<dbReference type="PROSITE" id="PS00548">
    <property type="entry name" value="RIBOSOMAL_S3"/>
    <property type="match status" value="1"/>
</dbReference>
<dbReference type="HAMAP" id="MF_01309_B">
    <property type="entry name" value="Ribosomal_uS3_B"/>
    <property type="match status" value="1"/>
</dbReference>
<evidence type="ECO:0000259" key="10">
    <source>
        <dbReference type="PROSITE" id="PS50823"/>
    </source>
</evidence>
<feature type="domain" description="KH type-2" evidence="10">
    <location>
        <begin position="39"/>
        <end position="120"/>
    </location>
</feature>
<dbReference type="PANTHER" id="PTHR11760:SF19">
    <property type="entry name" value="SMALL RIBOSOMAL SUBUNIT PROTEIN US3C"/>
    <property type="match status" value="1"/>
</dbReference>
<dbReference type="GO" id="GO:0003735">
    <property type="term" value="F:structural constituent of ribosome"/>
    <property type="evidence" value="ECO:0007669"/>
    <property type="project" value="InterPro"/>
</dbReference>
<dbReference type="InterPro" id="IPR018280">
    <property type="entry name" value="Ribosomal_uS3_CS"/>
</dbReference>
<evidence type="ECO:0000256" key="4">
    <source>
        <dbReference type="ARBA" id="ARBA00022980"/>
    </source>
</evidence>
<keyword evidence="9 11" id="KW-0934">Plastid</keyword>
<dbReference type="InterPro" id="IPR001351">
    <property type="entry name" value="Ribosomal_uS3_C"/>
</dbReference>
<dbReference type="PROSITE" id="PS50823">
    <property type="entry name" value="KH_TYPE_2"/>
    <property type="match status" value="1"/>
</dbReference>
<gene>
    <name evidence="7 11" type="primary">rps3</name>
</gene>
<dbReference type="AlphaFoldDB" id="A0A0G3VQW5"/>
<evidence type="ECO:0000256" key="3">
    <source>
        <dbReference type="ARBA" id="ARBA00022884"/>
    </source>
</evidence>
<dbReference type="EMBL" id="KP686076">
    <property type="protein sequence ID" value="AKL82370.1"/>
    <property type="molecule type" value="Genomic_DNA"/>
</dbReference>
<keyword evidence="5 7" id="KW-0687">Ribonucleoprotein</keyword>
<evidence type="ECO:0000256" key="2">
    <source>
        <dbReference type="ARBA" id="ARBA00022730"/>
    </source>
</evidence>
<dbReference type="InterPro" id="IPR004044">
    <property type="entry name" value="KH_dom_type_2"/>
</dbReference>
<dbReference type="Pfam" id="PF00189">
    <property type="entry name" value="Ribosomal_S3_C"/>
    <property type="match status" value="1"/>
</dbReference>
<dbReference type="NCBIfam" id="TIGR01009">
    <property type="entry name" value="rpsC_bact"/>
    <property type="match status" value="1"/>
</dbReference>
<dbReference type="PANTHER" id="PTHR11760">
    <property type="entry name" value="30S/40S RIBOSOMAL PROTEIN S3"/>
    <property type="match status" value="1"/>
</dbReference>
<dbReference type="CDD" id="cd02412">
    <property type="entry name" value="KH-II_30S_S3"/>
    <property type="match status" value="1"/>
</dbReference>
<dbReference type="GO" id="GO:0009507">
    <property type="term" value="C:chloroplast"/>
    <property type="evidence" value="ECO:0007669"/>
    <property type="project" value="UniProtKB-SubCell"/>
</dbReference>
<name>A0A0G3VQW5_EUGGR</name>
<dbReference type="InterPro" id="IPR036419">
    <property type="entry name" value="Ribosomal_S3_C_sf"/>
</dbReference>
<dbReference type="InterPro" id="IPR009019">
    <property type="entry name" value="KH_sf_prok-type"/>
</dbReference>
<organism evidence="11">
    <name type="scientific">Euglena gracilis var. bacillaris</name>
    <dbReference type="NCBI Taxonomy" id="158060"/>
    <lineage>
        <taxon>Eukaryota</taxon>
        <taxon>Discoba</taxon>
        <taxon>Euglenozoa</taxon>
        <taxon>Euglenida</taxon>
        <taxon>Spirocuta</taxon>
        <taxon>Euglenophyceae</taxon>
        <taxon>Euglenales</taxon>
        <taxon>Euglenaceae</taxon>
        <taxon>Euglena</taxon>
    </lineage>
</organism>
<evidence type="ECO:0000256" key="5">
    <source>
        <dbReference type="ARBA" id="ARBA00023274"/>
    </source>
</evidence>
<evidence type="ECO:0000313" key="11">
    <source>
        <dbReference type="EMBL" id="AKL82370.1"/>
    </source>
</evidence>
<sequence>MGQKVHPLGFRLGITKSHSSFWYVERRHYASFVKEDIVIRNFMNKELLETLISLIKIERIYEFSEQRINTIVYIHVARPERVIGRDGQGLSRIRDILIDRMNYLLGKTPRIITCKVVGVTSPNLDARLLADSVRRELEKRTPFIRAMKTVMLQAMKAGAEGIKVQVSGRLNGIEIARTEWFREGRVPLHTLRADIDYFNDIAHTIYGVLGIKVWVYKV</sequence>
<evidence type="ECO:0000256" key="7">
    <source>
        <dbReference type="HAMAP-Rule" id="MF_01309"/>
    </source>
</evidence>
<dbReference type="GO" id="GO:0022627">
    <property type="term" value="C:cytosolic small ribosomal subunit"/>
    <property type="evidence" value="ECO:0007669"/>
    <property type="project" value="TreeGrafter"/>
</dbReference>
<accession>A0A0G3VQW5</accession>
<dbReference type="Gene3D" id="3.30.1140.32">
    <property type="entry name" value="Ribosomal protein S3, C-terminal domain"/>
    <property type="match status" value="1"/>
</dbReference>
<keyword evidence="4 7" id="KW-0689">Ribosomal protein</keyword>
<keyword evidence="3 7" id="KW-0694">RNA-binding</keyword>
<comment type="subcellular location">
    <subcellularLocation>
        <location evidence="7 9">Plastid</location>
        <location evidence="7 9">Chloroplast</location>
    </subcellularLocation>
</comment>
<keyword evidence="2 7" id="KW-0699">rRNA-binding</keyword>
<dbReference type="InterPro" id="IPR057258">
    <property type="entry name" value="Ribosomal_uS3"/>
</dbReference>
<dbReference type="SUPFAM" id="SSF54814">
    <property type="entry name" value="Prokaryotic type KH domain (KH-domain type II)"/>
    <property type="match status" value="1"/>
</dbReference>
<proteinExistence type="inferred from homology"/>
<keyword evidence="9 11" id="KW-0150">Chloroplast</keyword>
<dbReference type="GO" id="GO:0006412">
    <property type="term" value="P:translation"/>
    <property type="evidence" value="ECO:0007669"/>
    <property type="project" value="UniProtKB-UniRule"/>
</dbReference>
<dbReference type="InterPro" id="IPR005704">
    <property type="entry name" value="Ribosomal_uS3_bac-typ"/>
</dbReference>